<comment type="caution">
    <text evidence="1">The sequence shown here is derived from an EMBL/GenBank/DDBJ whole genome shotgun (WGS) entry which is preliminary data.</text>
</comment>
<evidence type="ECO:0000313" key="2">
    <source>
        <dbReference type="Proteomes" id="UP000827872"/>
    </source>
</evidence>
<sequence>MVLPVPNPNGEEEVREGNLRGHEFAPLEETLTPRPAKAAAELQELWTRCTVSEQPKYSSHFHFRILRNHVMVRVGGGWDTLEHYLDKHDPCRCTSLSSIPPSWDRKRGSSKVSLWDRLKGYNKGVMQGVETVQVEAQSLGVGAALLPAAQKLTSTLISAAHKQCLKTTSHQRGKGTPVQHEITARLTHRTSNASKPQPALIVSRSQSPLPPVEWRTYTAQGLGTRRKSLSASPPGHSGTLKKAVGVQISQDHSEPRRVPSARGRERPATPSSRPLAPEEKPASKQPAQSGRETLQEQLSCQQNRSPNSHPSKTLPETPRGRETKRIQMAALQKEKVERLPPSVPAMPRDRSSQLPGNVHQEAKCGSLQACPPSPPKRFQPPTQLASKSQAVSLTGLGERVTGSQEWRMGPLTKRPPTPVKQAHQVLKEDSGIKAMERAGPTLCRPPTPSKSYQREVCFRNRDRHLLQCAPATKDVVSPEMGWGKTGNLKTGVFSDHSRITNCRTYSGQKMKEIQALLKEEKPPKDSCEDSKGSHGYPKEKERVYTPLPIDQAEEQALYQSLEEEILSNIKELESDSNVSPHLKGNQMRGFRTDCGLRKDTLAFGCNGPRLSTHTLSGLPSAKEALVGESVPRSGVYVPGCDVRWPPVGLHYDSVIQELSRTLRREHMEAERNSPQLSPSLVNGDQAAEIVQEKVAIHEEKSVVIESEGNEPLRNTHERHAEVNRNGDTFEPEVTSDKATSSPASSPDNSQPPQNRPRRSLKKPERVPSIYKLKLRPKMRPRRDNRPGKKPSKIPKPVFYRHARRASGTKAQAKTHSSECPTQNGFTNMRENITGVKGCMEEVPQHSPSSKGRDSGRKRVTPKGLIDDEGSWV</sequence>
<keyword evidence="2" id="KW-1185">Reference proteome</keyword>
<accession>A0ACB8EDG5</accession>
<protein>
    <submittedName>
        <fullName evidence="1">Uncharacterized protein</fullName>
    </submittedName>
</protein>
<proteinExistence type="predicted"/>
<dbReference type="Proteomes" id="UP000827872">
    <property type="component" value="Linkage Group LG16"/>
</dbReference>
<gene>
    <name evidence="1" type="ORF">K3G42_007139</name>
</gene>
<name>A0ACB8EDG5_9SAUR</name>
<reference evidence="1" key="1">
    <citation type="submission" date="2021-08" db="EMBL/GenBank/DDBJ databases">
        <title>The first chromosome-level gecko genome reveals the dynamic sex chromosomes of Neotropical dwarf geckos (Sphaerodactylidae: Sphaerodactylus).</title>
        <authorList>
            <person name="Pinto B.J."/>
            <person name="Keating S.E."/>
            <person name="Gamble T."/>
        </authorList>
    </citation>
    <scope>NUCLEOTIDE SEQUENCE</scope>
    <source>
        <strain evidence="1">TG3544</strain>
    </source>
</reference>
<evidence type="ECO:0000313" key="1">
    <source>
        <dbReference type="EMBL" id="KAH7990438.1"/>
    </source>
</evidence>
<organism evidence="1 2">
    <name type="scientific">Sphaerodactylus townsendi</name>
    <dbReference type="NCBI Taxonomy" id="933632"/>
    <lineage>
        <taxon>Eukaryota</taxon>
        <taxon>Metazoa</taxon>
        <taxon>Chordata</taxon>
        <taxon>Craniata</taxon>
        <taxon>Vertebrata</taxon>
        <taxon>Euteleostomi</taxon>
        <taxon>Lepidosauria</taxon>
        <taxon>Squamata</taxon>
        <taxon>Bifurcata</taxon>
        <taxon>Gekkota</taxon>
        <taxon>Sphaerodactylidae</taxon>
        <taxon>Sphaerodactylus</taxon>
    </lineage>
</organism>
<dbReference type="EMBL" id="CM037629">
    <property type="protein sequence ID" value="KAH7990438.1"/>
    <property type="molecule type" value="Genomic_DNA"/>
</dbReference>